<keyword evidence="5" id="KW-1185">Reference proteome</keyword>
<dbReference type="AlphaFoldDB" id="A0A836I8K7"/>
<feature type="compositionally biased region" description="Low complexity" evidence="2">
    <location>
        <begin position="174"/>
        <end position="191"/>
    </location>
</feature>
<accession>A0A836I8K7</accession>
<dbReference type="KEGG" id="phet:94289227"/>
<feature type="compositionally biased region" description="Low complexity" evidence="2">
    <location>
        <begin position="378"/>
        <end position="394"/>
    </location>
</feature>
<organism evidence="4 5">
    <name type="scientific">Porcisia hertigi</name>
    <dbReference type="NCBI Taxonomy" id="2761500"/>
    <lineage>
        <taxon>Eukaryota</taxon>
        <taxon>Discoba</taxon>
        <taxon>Euglenozoa</taxon>
        <taxon>Kinetoplastea</taxon>
        <taxon>Metakinetoplastina</taxon>
        <taxon>Trypanosomatida</taxon>
        <taxon>Trypanosomatidae</taxon>
        <taxon>Leishmaniinae</taxon>
        <taxon>Porcisia</taxon>
    </lineage>
</organism>
<dbReference type="EMBL" id="JAFJZO010000030">
    <property type="protein sequence ID" value="KAG5498840.1"/>
    <property type="molecule type" value="Genomic_DNA"/>
</dbReference>
<comment type="caution">
    <text evidence="4">The sequence shown here is derived from an EMBL/GenBank/DDBJ whole genome shotgun (WGS) entry which is preliminary data.</text>
</comment>
<evidence type="ECO:0000256" key="2">
    <source>
        <dbReference type="SAM" id="MobiDB-lite"/>
    </source>
</evidence>
<feature type="region of interest" description="Disordered" evidence="2">
    <location>
        <begin position="359"/>
        <end position="464"/>
    </location>
</feature>
<sequence length="599" mass="62287">MGGCSKGGRCPFSHELVQLAPKGVDVSAGFFISGNVANYKSATSATAALPSSHSLGGRWDEPTASSSIDGLSTIASSSSGCVTTGTSLSVETKEWVGADSAGVSSLANSATTSITSVQSKQGAASQTICRGASSARDRSGAVPHMAKQMSPVTMPNSQQAEIQWKAENTPKSKPSLPQPHQHTQQHSPLQPRSTASTRSAPSLNHPKGTATPEARPLSTALARSDAAARNTCFTHSPSASESTTIAALASFIDMQRASTATSLTTPVTSGTLQPSNVVFVHRGRDQTPATVPSPATPALPRYTAVSTSTDAAARRSSFSDAIPGATNTVIPSTPARGNMRTATPSRHVEAPLLRTQEALASSAQHRGAAGSKPHFMQSSAVAPATAAAPTASTTHTRVMPPAPRSQQKQAAEQSRQLHGRKEGQQVQQIRPQHETQLAQQRTQLHRLHHRIQHEQQQQQQQQHPIGVVTTSRTPANSTPPPEGIAAPVQLPLGYTLAYAVPASTPTASASTPMFISEQMGAASPTYTLFSSCPPQTQLQSFQTAKGTVLCMASPKAVPQSFPAGGECAAPRLILLKSDGSLTVLRTATFSAGGTSGLQR</sequence>
<dbReference type="Proteomes" id="UP000674318">
    <property type="component" value="Unassembled WGS sequence"/>
</dbReference>
<reference evidence="4 5" key="1">
    <citation type="submission" date="2021-02" db="EMBL/GenBank/DDBJ databases">
        <title>Porcisia hertigi Genome sequencing and assembly.</title>
        <authorList>
            <person name="Almutairi H."/>
            <person name="Gatherer D."/>
        </authorList>
    </citation>
    <scope>NUCLEOTIDE SEQUENCE [LARGE SCALE GENOMIC DNA]</scope>
    <source>
        <strain evidence="4 5">C119</strain>
    </source>
</reference>
<keyword evidence="1" id="KW-0479">Metal-binding</keyword>
<name>A0A836I8K7_9TRYP</name>
<evidence type="ECO:0000256" key="1">
    <source>
        <dbReference type="PROSITE-ProRule" id="PRU00723"/>
    </source>
</evidence>
<feature type="region of interest" description="Disordered" evidence="2">
    <location>
        <begin position="323"/>
        <end position="346"/>
    </location>
</feature>
<feature type="compositionally biased region" description="Polar residues" evidence="2">
    <location>
        <begin position="192"/>
        <end position="202"/>
    </location>
</feature>
<evidence type="ECO:0000313" key="4">
    <source>
        <dbReference type="EMBL" id="KAG5498840.1"/>
    </source>
</evidence>
<feature type="zinc finger region" description="C3H1-type" evidence="1">
    <location>
        <begin position="1"/>
        <end position="17"/>
    </location>
</feature>
<feature type="compositionally biased region" description="Polar residues" evidence="2">
    <location>
        <begin position="150"/>
        <end position="161"/>
    </location>
</feature>
<dbReference type="RefSeq" id="XP_067755594.1">
    <property type="nucleotide sequence ID" value="XM_067899150.1"/>
</dbReference>
<dbReference type="GeneID" id="94289227"/>
<protein>
    <recommendedName>
        <fullName evidence="3">C3H1-type domain-containing protein</fullName>
    </recommendedName>
</protein>
<dbReference type="InterPro" id="IPR000571">
    <property type="entry name" value="Znf_CCCH"/>
</dbReference>
<feature type="domain" description="C3H1-type" evidence="3">
    <location>
        <begin position="1"/>
        <end position="17"/>
    </location>
</feature>
<keyword evidence="1" id="KW-0862">Zinc</keyword>
<dbReference type="OrthoDB" id="268010at2759"/>
<feature type="region of interest" description="Disordered" evidence="2">
    <location>
        <begin position="119"/>
        <end position="223"/>
    </location>
</feature>
<proteinExistence type="predicted"/>
<evidence type="ECO:0000313" key="5">
    <source>
        <dbReference type="Proteomes" id="UP000674318"/>
    </source>
</evidence>
<dbReference type="GO" id="GO:0008270">
    <property type="term" value="F:zinc ion binding"/>
    <property type="evidence" value="ECO:0007669"/>
    <property type="project" value="UniProtKB-KW"/>
</dbReference>
<feature type="compositionally biased region" description="Polar residues" evidence="2">
    <location>
        <begin position="404"/>
        <end position="416"/>
    </location>
</feature>
<gene>
    <name evidence="4" type="ORF">JKF63_03129</name>
</gene>
<feature type="compositionally biased region" description="Polar residues" evidence="2">
    <location>
        <begin position="119"/>
        <end position="128"/>
    </location>
</feature>
<feature type="compositionally biased region" description="Low complexity" evidence="2">
    <location>
        <begin position="454"/>
        <end position="463"/>
    </location>
</feature>
<dbReference type="PROSITE" id="PS50103">
    <property type="entry name" value="ZF_C3H1"/>
    <property type="match status" value="1"/>
</dbReference>
<evidence type="ECO:0000259" key="3">
    <source>
        <dbReference type="PROSITE" id="PS50103"/>
    </source>
</evidence>
<keyword evidence="1" id="KW-0863">Zinc-finger</keyword>